<dbReference type="AlphaFoldDB" id="A0A2C9VR44"/>
<organism evidence="2 3">
    <name type="scientific">Manihot esculenta</name>
    <name type="common">Cassava</name>
    <name type="synonym">Jatropha manihot</name>
    <dbReference type="NCBI Taxonomy" id="3983"/>
    <lineage>
        <taxon>Eukaryota</taxon>
        <taxon>Viridiplantae</taxon>
        <taxon>Streptophyta</taxon>
        <taxon>Embryophyta</taxon>
        <taxon>Tracheophyta</taxon>
        <taxon>Spermatophyta</taxon>
        <taxon>Magnoliopsida</taxon>
        <taxon>eudicotyledons</taxon>
        <taxon>Gunneridae</taxon>
        <taxon>Pentapetalae</taxon>
        <taxon>rosids</taxon>
        <taxon>fabids</taxon>
        <taxon>Malpighiales</taxon>
        <taxon>Euphorbiaceae</taxon>
        <taxon>Crotonoideae</taxon>
        <taxon>Manihoteae</taxon>
        <taxon>Manihot</taxon>
    </lineage>
</organism>
<gene>
    <name evidence="2" type="ORF">MANES_06G074800v8</name>
</gene>
<dbReference type="Gramene" id="Manes.06G074800.1.v8.1">
    <property type="protein sequence ID" value="Manes.06G074800.1.v8.1.CDS"/>
    <property type="gene ID" value="Manes.06G074800.v8.1"/>
</dbReference>
<evidence type="ECO:0000313" key="3">
    <source>
        <dbReference type="Proteomes" id="UP000091857"/>
    </source>
</evidence>
<keyword evidence="3" id="KW-1185">Reference proteome</keyword>
<feature type="region of interest" description="Disordered" evidence="1">
    <location>
        <begin position="1"/>
        <end position="61"/>
    </location>
</feature>
<feature type="compositionally biased region" description="Low complexity" evidence="1">
    <location>
        <begin position="24"/>
        <end position="48"/>
    </location>
</feature>
<feature type="compositionally biased region" description="Basic residues" evidence="1">
    <location>
        <begin position="49"/>
        <end position="61"/>
    </location>
</feature>
<dbReference type="EMBL" id="CM004392">
    <property type="protein sequence ID" value="OAY47376.1"/>
    <property type="molecule type" value="Genomic_DNA"/>
</dbReference>
<sequence>MASLKAEKPVGTQISGQGKKEPAAKATDAPSKSAASKSSAPKKAAPNQSKKKGKGGKSGKN</sequence>
<dbReference type="PANTHER" id="PTHR35831">
    <property type="entry name" value="OS01G0642200 PROTEIN"/>
    <property type="match status" value="1"/>
</dbReference>
<reference evidence="3" key="1">
    <citation type="journal article" date="2016" name="Nat. Biotechnol.">
        <title>Sequencing wild and cultivated cassava and related species reveals extensive interspecific hybridization and genetic diversity.</title>
        <authorList>
            <person name="Bredeson J.V."/>
            <person name="Lyons J.B."/>
            <person name="Prochnik S.E."/>
            <person name="Wu G.A."/>
            <person name="Ha C.M."/>
            <person name="Edsinger-Gonzales E."/>
            <person name="Grimwood J."/>
            <person name="Schmutz J."/>
            <person name="Rabbi I.Y."/>
            <person name="Egesi C."/>
            <person name="Nauluvula P."/>
            <person name="Lebot V."/>
            <person name="Ndunguru J."/>
            <person name="Mkamilo G."/>
            <person name="Bart R.S."/>
            <person name="Setter T.L."/>
            <person name="Gleadow R.M."/>
            <person name="Kulakow P."/>
            <person name="Ferguson M.E."/>
            <person name="Rounsley S."/>
            <person name="Rokhsar D.S."/>
        </authorList>
    </citation>
    <scope>NUCLEOTIDE SEQUENCE [LARGE SCALE GENOMIC DNA]</scope>
    <source>
        <strain evidence="3">cv. AM560-2</strain>
    </source>
</reference>
<proteinExistence type="predicted"/>
<comment type="caution">
    <text evidence="2">The sequence shown here is derived from an EMBL/GenBank/DDBJ whole genome shotgun (WGS) entry which is preliminary data.</text>
</comment>
<evidence type="ECO:0000313" key="2">
    <source>
        <dbReference type="EMBL" id="OAY47376.1"/>
    </source>
</evidence>
<protein>
    <submittedName>
        <fullName evidence="2">Uncharacterized protein</fullName>
    </submittedName>
</protein>
<dbReference type="PANTHER" id="PTHR35831:SF1">
    <property type="match status" value="1"/>
</dbReference>
<name>A0A2C9VR44_MANES</name>
<accession>A0A2C9VR44</accession>
<dbReference type="Proteomes" id="UP000091857">
    <property type="component" value="Chromosome 6"/>
</dbReference>
<evidence type="ECO:0000256" key="1">
    <source>
        <dbReference type="SAM" id="MobiDB-lite"/>
    </source>
</evidence>